<dbReference type="Proteomes" id="UP000712600">
    <property type="component" value="Unassembled WGS sequence"/>
</dbReference>
<proteinExistence type="predicted"/>
<name>A0A8S9R0P2_BRACR</name>
<evidence type="ECO:0000256" key="1">
    <source>
        <dbReference type="SAM" id="MobiDB-lite"/>
    </source>
</evidence>
<dbReference type="EMBL" id="QGKX02000996">
    <property type="protein sequence ID" value="KAF3555165.1"/>
    <property type="molecule type" value="Genomic_DNA"/>
</dbReference>
<accession>A0A8S9R0P2</accession>
<gene>
    <name evidence="2" type="ORF">F2Q69_00012448</name>
</gene>
<organism evidence="2 3">
    <name type="scientific">Brassica cretica</name>
    <name type="common">Mustard</name>
    <dbReference type="NCBI Taxonomy" id="69181"/>
    <lineage>
        <taxon>Eukaryota</taxon>
        <taxon>Viridiplantae</taxon>
        <taxon>Streptophyta</taxon>
        <taxon>Embryophyta</taxon>
        <taxon>Tracheophyta</taxon>
        <taxon>Spermatophyta</taxon>
        <taxon>Magnoliopsida</taxon>
        <taxon>eudicotyledons</taxon>
        <taxon>Gunneridae</taxon>
        <taxon>Pentapetalae</taxon>
        <taxon>rosids</taxon>
        <taxon>malvids</taxon>
        <taxon>Brassicales</taxon>
        <taxon>Brassicaceae</taxon>
        <taxon>Brassiceae</taxon>
        <taxon>Brassica</taxon>
    </lineage>
</organism>
<comment type="caution">
    <text evidence="2">The sequence shown here is derived from an EMBL/GenBank/DDBJ whole genome shotgun (WGS) entry which is preliminary data.</text>
</comment>
<feature type="compositionally biased region" description="Basic and acidic residues" evidence="1">
    <location>
        <begin position="1"/>
        <end position="16"/>
    </location>
</feature>
<dbReference type="AlphaFoldDB" id="A0A8S9R0P2"/>
<protein>
    <submittedName>
        <fullName evidence="2">Uncharacterized protein</fullName>
    </submittedName>
</protein>
<evidence type="ECO:0000313" key="3">
    <source>
        <dbReference type="Proteomes" id="UP000712600"/>
    </source>
</evidence>
<sequence>MSGNTKEKIAGHDNAGKKTPAATAPLANAYANTTVREKIENLASTFRHRKCNETSSRFLFLDIKGNDKSYQPPANFGSHSLTLEGGSNAGKKTPAATAPMANATVLEKIGNLAATFHHRKCNETSSQFPFLNIKGNDKSYQTP</sequence>
<feature type="region of interest" description="Disordered" evidence="1">
    <location>
        <begin position="1"/>
        <end position="22"/>
    </location>
</feature>
<evidence type="ECO:0000313" key="2">
    <source>
        <dbReference type="EMBL" id="KAF3555165.1"/>
    </source>
</evidence>
<feature type="region of interest" description="Disordered" evidence="1">
    <location>
        <begin position="71"/>
        <end position="95"/>
    </location>
</feature>
<reference evidence="2" key="1">
    <citation type="submission" date="2019-12" db="EMBL/GenBank/DDBJ databases">
        <title>Genome sequencing and annotation of Brassica cretica.</title>
        <authorList>
            <person name="Studholme D.J."/>
            <person name="Sarris P."/>
        </authorList>
    </citation>
    <scope>NUCLEOTIDE SEQUENCE</scope>
    <source>
        <strain evidence="2">PFS-109/04</strain>
        <tissue evidence="2">Leaf</tissue>
    </source>
</reference>